<proteinExistence type="predicted"/>
<dbReference type="InterPro" id="IPR046960">
    <property type="entry name" value="PPR_At4g14850-like_plant"/>
</dbReference>
<gene>
    <name evidence="3" type="primary">Vigan.01G388400</name>
    <name evidence="3" type="ORF">VIGAN_01388400</name>
</gene>
<dbReference type="InterPro" id="IPR011990">
    <property type="entry name" value="TPR-like_helical_dom_sf"/>
</dbReference>
<dbReference type="InterPro" id="IPR002885">
    <property type="entry name" value="PPR_rpt"/>
</dbReference>
<dbReference type="AlphaFoldDB" id="A0A0S3R635"/>
<keyword evidence="4" id="KW-1185">Reference proteome</keyword>
<dbReference type="PANTHER" id="PTHR47926:SF359">
    <property type="entry name" value="PENTACOTRIPEPTIDE-REPEAT REGION OF PRORP DOMAIN-CONTAINING PROTEIN"/>
    <property type="match status" value="1"/>
</dbReference>
<dbReference type="PROSITE" id="PS51375">
    <property type="entry name" value="PPR"/>
    <property type="match status" value="1"/>
</dbReference>
<keyword evidence="1" id="KW-0677">Repeat</keyword>
<organism evidence="3 4">
    <name type="scientific">Vigna angularis var. angularis</name>
    <dbReference type="NCBI Taxonomy" id="157739"/>
    <lineage>
        <taxon>Eukaryota</taxon>
        <taxon>Viridiplantae</taxon>
        <taxon>Streptophyta</taxon>
        <taxon>Embryophyta</taxon>
        <taxon>Tracheophyta</taxon>
        <taxon>Spermatophyta</taxon>
        <taxon>Magnoliopsida</taxon>
        <taxon>eudicotyledons</taxon>
        <taxon>Gunneridae</taxon>
        <taxon>Pentapetalae</taxon>
        <taxon>rosids</taxon>
        <taxon>fabids</taxon>
        <taxon>Fabales</taxon>
        <taxon>Fabaceae</taxon>
        <taxon>Papilionoideae</taxon>
        <taxon>50 kb inversion clade</taxon>
        <taxon>NPAAA clade</taxon>
        <taxon>indigoferoid/millettioid clade</taxon>
        <taxon>Phaseoleae</taxon>
        <taxon>Vigna</taxon>
    </lineage>
</organism>
<evidence type="ECO:0000256" key="2">
    <source>
        <dbReference type="PROSITE-ProRule" id="PRU00708"/>
    </source>
</evidence>
<evidence type="ECO:0008006" key="5">
    <source>
        <dbReference type="Google" id="ProtNLM"/>
    </source>
</evidence>
<dbReference type="PANTHER" id="PTHR47926">
    <property type="entry name" value="PENTATRICOPEPTIDE REPEAT-CONTAINING PROTEIN"/>
    <property type="match status" value="1"/>
</dbReference>
<sequence length="106" mass="12384">MPERNVVTWNAMISGYLRNGDTRSASLVFEEMQGKTQVTWSQIRCGFVRNGDIVTARRLFDEVLRELKDVLIWTVMVDGYARIGEMEAVRFRIVWCSLCEKCNWQC</sequence>
<dbReference type="Pfam" id="PF01535">
    <property type="entry name" value="PPR"/>
    <property type="match status" value="3"/>
</dbReference>
<dbReference type="GO" id="GO:0003723">
    <property type="term" value="F:RNA binding"/>
    <property type="evidence" value="ECO:0007669"/>
    <property type="project" value="InterPro"/>
</dbReference>
<dbReference type="GO" id="GO:0009451">
    <property type="term" value="P:RNA modification"/>
    <property type="evidence" value="ECO:0007669"/>
    <property type="project" value="InterPro"/>
</dbReference>
<dbReference type="Gene3D" id="1.25.40.10">
    <property type="entry name" value="Tetratricopeptide repeat domain"/>
    <property type="match status" value="1"/>
</dbReference>
<reference evidence="3 4" key="1">
    <citation type="journal article" date="2015" name="Sci. Rep.">
        <title>The power of single molecule real-time sequencing technology in the de novo assembly of a eukaryotic genome.</title>
        <authorList>
            <person name="Sakai H."/>
            <person name="Naito K."/>
            <person name="Ogiso-Tanaka E."/>
            <person name="Takahashi Y."/>
            <person name="Iseki K."/>
            <person name="Muto C."/>
            <person name="Satou K."/>
            <person name="Teruya K."/>
            <person name="Shiroma A."/>
            <person name="Shimoji M."/>
            <person name="Hirano T."/>
            <person name="Itoh T."/>
            <person name="Kaga A."/>
            <person name="Tomooka N."/>
        </authorList>
    </citation>
    <scope>NUCLEOTIDE SEQUENCE [LARGE SCALE GENOMIC DNA]</scope>
    <source>
        <strain evidence="4">cv. Shumari</strain>
    </source>
</reference>
<name>A0A0S3R635_PHAAN</name>
<protein>
    <recommendedName>
        <fullName evidence="5">Pentatricopeptide repeat-containing protein</fullName>
    </recommendedName>
</protein>
<dbReference type="EMBL" id="AP015034">
    <property type="protein sequence ID" value="BAT75946.1"/>
    <property type="molecule type" value="Genomic_DNA"/>
</dbReference>
<evidence type="ECO:0000313" key="3">
    <source>
        <dbReference type="EMBL" id="BAT75946.1"/>
    </source>
</evidence>
<dbReference type="Proteomes" id="UP000291084">
    <property type="component" value="Chromosome 1"/>
</dbReference>
<accession>A0A0S3R635</accession>
<evidence type="ECO:0000256" key="1">
    <source>
        <dbReference type="ARBA" id="ARBA00022737"/>
    </source>
</evidence>
<evidence type="ECO:0000313" key="4">
    <source>
        <dbReference type="Proteomes" id="UP000291084"/>
    </source>
</evidence>
<feature type="repeat" description="PPR" evidence="2">
    <location>
        <begin position="5"/>
        <end position="35"/>
    </location>
</feature>
<dbReference type="NCBIfam" id="TIGR00756">
    <property type="entry name" value="PPR"/>
    <property type="match status" value="1"/>
</dbReference>